<protein>
    <submittedName>
        <fullName evidence="1">Uncharacterized protein</fullName>
    </submittedName>
</protein>
<reference evidence="1" key="1">
    <citation type="submission" date="2014-09" db="EMBL/GenBank/DDBJ databases">
        <authorList>
            <person name="Magalhaes I.L.F."/>
            <person name="Oliveira U."/>
            <person name="Santos F.R."/>
            <person name="Vidigal T.H.D.A."/>
            <person name="Brescovit A.D."/>
            <person name="Santos A.J."/>
        </authorList>
    </citation>
    <scope>NUCLEOTIDE SEQUENCE</scope>
    <source>
        <tissue evidence="1">Shoot tissue taken approximately 20 cm above the soil surface</tissue>
    </source>
</reference>
<sequence>MACWATTNGSKPGRTVSCATSTKPYESSRLTPRNGWNQWHLNNTSLKGFFPWKVSSIISSIIP</sequence>
<accession>A0A0A9GY09</accession>
<dbReference type="EMBL" id="GBRH01169467">
    <property type="protein sequence ID" value="JAE28429.1"/>
    <property type="molecule type" value="Transcribed_RNA"/>
</dbReference>
<name>A0A0A9GY09_ARUDO</name>
<evidence type="ECO:0000313" key="1">
    <source>
        <dbReference type="EMBL" id="JAE28429.1"/>
    </source>
</evidence>
<organism evidence="1">
    <name type="scientific">Arundo donax</name>
    <name type="common">Giant reed</name>
    <name type="synonym">Donax arundinaceus</name>
    <dbReference type="NCBI Taxonomy" id="35708"/>
    <lineage>
        <taxon>Eukaryota</taxon>
        <taxon>Viridiplantae</taxon>
        <taxon>Streptophyta</taxon>
        <taxon>Embryophyta</taxon>
        <taxon>Tracheophyta</taxon>
        <taxon>Spermatophyta</taxon>
        <taxon>Magnoliopsida</taxon>
        <taxon>Liliopsida</taxon>
        <taxon>Poales</taxon>
        <taxon>Poaceae</taxon>
        <taxon>PACMAD clade</taxon>
        <taxon>Arundinoideae</taxon>
        <taxon>Arundineae</taxon>
        <taxon>Arundo</taxon>
    </lineage>
</organism>
<dbReference type="AlphaFoldDB" id="A0A0A9GY09"/>
<reference evidence="1" key="2">
    <citation type="journal article" date="2015" name="Data Brief">
        <title>Shoot transcriptome of the giant reed, Arundo donax.</title>
        <authorList>
            <person name="Barrero R.A."/>
            <person name="Guerrero F.D."/>
            <person name="Moolhuijzen P."/>
            <person name="Goolsby J.A."/>
            <person name="Tidwell J."/>
            <person name="Bellgard S.E."/>
            <person name="Bellgard M.I."/>
        </authorList>
    </citation>
    <scope>NUCLEOTIDE SEQUENCE</scope>
    <source>
        <tissue evidence="1">Shoot tissue taken approximately 20 cm above the soil surface</tissue>
    </source>
</reference>
<proteinExistence type="predicted"/>